<evidence type="ECO:0000313" key="5">
    <source>
        <dbReference type="Proteomes" id="UP000070412"/>
    </source>
</evidence>
<organism evidence="3">
    <name type="scientific">Sarcoptes scabiei</name>
    <name type="common">Itch mite</name>
    <name type="synonym">Acarus scabiei</name>
    <dbReference type="NCBI Taxonomy" id="52283"/>
    <lineage>
        <taxon>Eukaryota</taxon>
        <taxon>Metazoa</taxon>
        <taxon>Ecdysozoa</taxon>
        <taxon>Arthropoda</taxon>
        <taxon>Chelicerata</taxon>
        <taxon>Arachnida</taxon>
        <taxon>Acari</taxon>
        <taxon>Acariformes</taxon>
        <taxon>Sarcoptiformes</taxon>
        <taxon>Astigmata</taxon>
        <taxon>Psoroptidia</taxon>
        <taxon>Sarcoptoidea</taxon>
        <taxon>Sarcoptidae</taxon>
        <taxon>Sarcoptinae</taxon>
        <taxon>Sarcoptes</taxon>
    </lineage>
</organism>
<feature type="compositionally biased region" description="Polar residues" evidence="2">
    <location>
        <begin position="572"/>
        <end position="584"/>
    </location>
</feature>
<reference evidence="4" key="3">
    <citation type="submission" date="2022-06" db="UniProtKB">
        <authorList>
            <consortium name="EnsemblMetazoa"/>
        </authorList>
    </citation>
    <scope>IDENTIFICATION</scope>
</reference>
<dbReference type="OrthoDB" id="751084at2759"/>
<reference evidence="3" key="2">
    <citation type="submission" date="2020-01" db="EMBL/GenBank/DDBJ databases">
        <authorList>
            <person name="Korhonen P.K.K."/>
            <person name="Guangxu M.G."/>
            <person name="Wang T.W."/>
            <person name="Stroehlein A.J.S."/>
            <person name="Young N.D."/>
            <person name="Ang C.-S.A."/>
            <person name="Fernando D.W.F."/>
            <person name="Lu H.L."/>
            <person name="Taylor S.T."/>
            <person name="Ehtesham M.E.M."/>
            <person name="Najaraj S.H.N."/>
            <person name="Harsha G.H.G."/>
            <person name="Madugundu A.M."/>
            <person name="Renuse S.R."/>
            <person name="Holt D.H."/>
            <person name="Pandey A.P."/>
            <person name="Papenfuss A.P."/>
            <person name="Gasser R.B.G."/>
            <person name="Fischer K.F."/>
        </authorList>
    </citation>
    <scope>NUCLEOTIDE SEQUENCE</scope>
    <source>
        <strain evidence="3">SSS_KF_BRIS2020</strain>
    </source>
</reference>
<keyword evidence="5" id="KW-1185">Reference proteome</keyword>
<feature type="region of interest" description="Disordered" evidence="2">
    <location>
        <begin position="400"/>
        <end position="427"/>
    </location>
</feature>
<name>A0A834R4G5_SARSC</name>
<feature type="region of interest" description="Disordered" evidence="2">
    <location>
        <begin position="572"/>
        <end position="597"/>
    </location>
</feature>
<feature type="compositionally biased region" description="Basic and acidic residues" evidence="2">
    <location>
        <begin position="407"/>
        <end position="424"/>
    </location>
</feature>
<evidence type="ECO:0000256" key="1">
    <source>
        <dbReference type="SAM" id="Coils"/>
    </source>
</evidence>
<sequence>MSKFNGFTSIDEIEKNRLKWSLESDIKLHGYLIKTEKDLLSKIEQNLNSIEETLRKTDIASNKVHNLITSLSILSNTKFIENRVYEEDIKEITEKSCRPKVVKDLKTANSAQETELFLKRLMNSVDEALNFLNSSSEVSCEDVSVNNQNDFIHRLYMNKNKFNQKKLPYLFGSDQYLNSMFVGLKDEEDHYKLVIDSSNKIFESHEYESNTYSDDSSSEIAFGNNHQHSIFDGGSSSKSVNHNPMMKFQSNSTDDFSPTIRPEQKNDLTSVQDSHGIDHSSLKNEDQTIIADNVDIKKFDRDEDEEDEDLFNGSVITKISKTSKISTAINNPKNILTLDESDSDDFEDVFTSSLNKSKATSTLRKIFDNDAVANGDFASDFENDSFDSEKQINSTMIENSDSVISKNKSDEFEEKKNLENDSQKMKKSPLIDKLQPVIANKLKSLSISPDIMSTEVYVSSQVKSLDKSDQKNTKFLNSELDNESVDKITTSDFIENAKTSLADDNLNSILKHKSRLNSSRHHRPPSKSMRNSLSLSFSGEISTDLSSSQSQIETTSKLNLKNEAIAKINHINSPANISSRPSENLKSEPISQPEAVKQSYLSSESLKKSIFDDFSDESDEDIFSRPVSSQNLASSHQGEKLMTSNDQKAKKINLNDLEEDDDDDEDIFSSSLTIKKNESSIKSNSDQNQAIASIKKVKQSLVVTNSFNLPKSKKSIFDEDSDDDVDLFKF</sequence>
<dbReference type="EnsemblMetazoa" id="SSS_2127s_mrna">
    <property type="protein sequence ID" value="KAF7490142.1"/>
    <property type="gene ID" value="SSS_2127"/>
</dbReference>
<feature type="compositionally biased region" description="Polar residues" evidence="2">
    <location>
        <begin position="626"/>
        <end position="644"/>
    </location>
</feature>
<evidence type="ECO:0000313" key="3">
    <source>
        <dbReference type="EMBL" id="KAF7490142.1"/>
    </source>
</evidence>
<feature type="coiled-coil region" evidence="1">
    <location>
        <begin position="33"/>
        <end position="60"/>
    </location>
</feature>
<evidence type="ECO:0000256" key="2">
    <source>
        <dbReference type="SAM" id="MobiDB-lite"/>
    </source>
</evidence>
<reference evidence="5" key="1">
    <citation type="journal article" date="2020" name="PLoS Negl. Trop. Dis.">
        <title>High-quality nuclear genome for Sarcoptes scabiei-A critical resource for a neglected parasite.</title>
        <authorList>
            <person name="Korhonen P.K."/>
            <person name="Gasser R.B."/>
            <person name="Ma G."/>
            <person name="Wang T."/>
            <person name="Stroehlein A.J."/>
            <person name="Young N.D."/>
            <person name="Ang C.S."/>
            <person name="Fernando D.D."/>
            <person name="Lu H.C."/>
            <person name="Taylor S."/>
            <person name="Reynolds S.L."/>
            <person name="Mofiz E."/>
            <person name="Najaraj S.H."/>
            <person name="Gowda H."/>
            <person name="Madugundu A."/>
            <person name="Renuse S."/>
            <person name="Holt D."/>
            <person name="Pandey A."/>
            <person name="Papenfuss A.T."/>
            <person name="Fischer K."/>
        </authorList>
    </citation>
    <scope>NUCLEOTIDE SEQUENCE [LARGE SCALE GENOMIC DNA]</scope>
</reference>
<dbReference type="EMBL" id="WVUK01000062">
    <property type="protein sequence ID" value="KAF7490142.1"/>
    <property type="molecule type" value="Genomic_DNA"/>
</dbReference>
<evidence type="ECO:0000313" key="4">
    <source>
        <dbReference type="EnsemblMetazoa" id="KAF7490142.1"/>
    </source>
</evidence>
<keyword evidence="1" id="KW-0175">Coiled coil</keyword>
<feature type="region of interest" description="Disordered" evidence="2">
    <location>
        <begin position="621"/>
        <end position="644"/>
    </location>
</feature>
<dbReference type="Proteomes" id="UP000070412">
    <property type="component" value="Unassembled WGS sequence"/>
</dbReference>
<gene>
    <name evidence="3" type="ORF">SSS_2127</name>
</gene>
<proteinExistence type="predicted"/>
<protein>
    <submittedName>
        <fullName evidence="3">WASH complex subunit FAM21</fullName>
    </submittedName>
</protein>
<dbReference type="AlphaFoldDB" id="A0A834R4G5"/>
<accession>A0A834R4G5</accession>